<comment type="subcellular location">
    <subcellularLocation>
        <location evidence="2">Cytoplasm</location>
        <location evidence="2">Cytosol</location>
    </subcellularLocation>
</comment>
<evidence type="ECO:0000256" key="7">
    <source>
        <dbReference type="ARBA" id="ARBA00022490"/>
    </source>
</evidence>
<dbReference type="InterPro" id="IPR013083">
    <property type="entry name" value="Znf_RING/FYVE/PHD"/>
</dbReference>
<evidence type="ECO:0000256" key="9">
    <source>
        <dbReference type="ARBA" id="ARBA00022723"/>
    </source>
</evidence>
<evidence type="ECO:0000256" key="2">
    <source>
        <dbReference type="ARBA" id="ARBA00004514"/>
    </source>
</evidence>
<dbReference type="PANTHER" id="PTHR12389:SF0">
    <property type="entry name" value="E3 UBIQUITIN-PROTEIN LIGASE LISTERIN"/>
    <property type="match status" value="1"/>
</dbReference>
<dbReference type="PROSITE" id="PS50089">
    <property type="entry name" value="ZF_RING_2"/>
    <property type="match status" value="1"/>
</dbReference>
<dbReference type="PANTHER" id="PTHR12389">
    <property type="entry name" value="ZINC FINGER PROTEIN 294"/>
    <property type="match status" value="1"/>
</dbReference>
<dbReference type="Gene3D" id="3.30.40.10">
    <property type="entry name" value="Zinc/RING finger domain, C3HC4 (zinc finger)"/>
    <property type="match status" value="1"/>
</dbReference>
<dbReference type="InterPro" id="IPR054478">
    <property type="entry name" value="LTN1_UBC"/>
</dbReference>
<keyword evidence="21" id="KW-1185">Reference proteome</keyword>
<comment type="similarity">
    <text evidence="4 16">Belongs to the LTN1 family.</text>
</comment>
<comment type="function">
    <text evidence="16">E3 ubiquitin-protein ligase. Component of the ribosome quality control complex (RQC), a ribosome-associated complex that mediates ubiquitination and extraction of incompletely synthesized nascent chains for proteasomal degradation.</text>
</comment>
<dbReference type="Pfam" id="PF22958">
    <property type="entry name" value="Ltn1_1st"/>
    <property type="match status" value="1"/>
</dbReference>
<dbReference type="EC" id="2.3.2.27" evidence="5 16"/>
<comment type="subunit">
    <text evidence="16">Component of the ribosome quality control complex (RQC).</text>
</comment>
<evidence type="ECO:0000256" key="13">
    <source>
        <dbReference type="ARBA" id="ARBA00022833"/>
    </source>
</evidence>
<evidence type="ECO:0000313" key="20">
    <source>
        <dbReference type="EMBL" id="CAB3380667.1"/>
    </source>
</evidence>
<comment type="pathway">
    <text evidence="3 16">Protein modification; protein ubiquitination.</text>
</comment>
<keyword evidence="13 16" id="KW-0862">Zinc</keyword>
<accession>A0A8S1DKI3</accession>
<reference evidence="20 21" key="1">
    <citation type="submission" date="2020-04" db="EMBL/GenBank/DDBJ databases">
        <authorList>
            <person name="Alioto T."/>
            <person name="Alioto T."/>
            <person name="Gomez Garrido J."/>
        </authorList>
    </citation>
    <scope>NUCLEOTIDE SEQUENCE [LARGE SCALE GENOMIC DNA]</scope>
</reference>
<protein>
    <recommendedName>
        <fullName evidence="6 16">E3 ubiquitin-protein ligase listerin</fullName>
        <ecNumber evidence="5 16">2.3.2.27</ecNumber>
    </recommendedName>
    <alternativeName>
        <fullName evidence="14 16">RING-type E3 ubiquitin transferase listerin</fullName>
    </alternativeName>
</protein>
<evidence type="ECO:0000313" key="21">
    <source>
        <dbReference type="Proteomes" id="UP000494165"/>
    </source>
</evidence>
<keyword evidence="7" id="KW-0963">Cytoplasm</keyword>
<dbReference type="Pfam" id="PF23009">
    <property type="entry name" value="UBC_like"/>
    <property type="match status" value="1"/>
</dbReference>
<dbReference type="InterPro" id="IPR011989">
    <property type="entry name" value="ARM-like"/>
</dbReference>
<dbReference type="Pfam" id="PF22999">
    <property type="entry name" value="LTN1_E3_ligase_6th"/>
    <property type="match status" value="1"/>
</dbReference>
<dbReference type="InterPro" id="IPR011016">
    <property type="entry name" value="Znf_RING-CH"/>
</dbReference>
<feature type="domain" description="RING-CH-type" evidence="19">
    <location>
        <begin position="1633"/>
        <end position="1691"/>
    </location>
</feature>
<dbReference type="Proteomes" id="UP000494165">
    <property type="component" value="Unassembled WGS sequence"/>
</dbReference>
<dbReference type="SUPFAM" id="SSF57850">
    <property type="entry name" value="RING/U-box"/>
    <property type="match status" value="1"/>
</dbReference>
<dbReference type="GO" id="GO:0072344">
    <property type="term" value="P:rescue of stalled ribosome"/>
    <property type="evidence" value="ECO:0007669"/>
    <property type="project" value="UniProtKB-UniRule"/>
</dbReference>
<dbReference type="GO" id="GO:0005829">
    <property type="term" value="C:cytosol"/>
    <property type="evidence" value="ECO:0007669"/>
    <property type="project" value="UniProtKB-SubCell"/>
</dbReference>
<dbReference type="SUPFAM" id="SSF48371">
    <property type="entry name" value="ARM repeat"/>
    <property type="match status" value="1"/>
</dbReference>
<proteinExistence type="inferred from homology"/>
<evidence type="ECO:0000256" key="10">
    <source>
        <dbReference type="ARBA" id="ARBA00022737"/>
    </source>
</evidence>
<keyword evidence="11 15" id="KW-0863">Zinc-finger</keyword>
<evidence type="ECO:0000256" key="1">
    <source>
        <dbReference type="ARBA" id="ARBA00000900"/>
    </source>
</evidence>
<dbReference type="InterPro" id="IPR039804">
    <property type="entry name" value="RING-CH-C4HC3_LTN1"/>
</dbReference>
<dbReference type="SMART" id="SM00744">
    <property type="entry name" value="RINGv"/>
    <property type="match status" value="1"/>
</dbReference>
<organism evidence="20 21">
    <name type="scientific">Cloeon dipterum</name>
    <dbReference type="NCBI Taxonomy" id="197152"/>
    <lineage>
        <taxon>Eukaryota</taxon>
        <taxon>Metazoa</taxon>
        <taxon>Ecdysozoa</taxon>
        <taxon>Arthropoda</taxon>
        <taxon>Hexapoda</taxon>
        <taxon>Insecta</taxon>
        <taxon>Pterygota</taxon>
        <taxon>Palaeoptera</taxon>
        <taxon>Ephemeroptera</taxon>
        <taxon>Pisciforma</taxon>
        <taxon>Baetidae</taxon>
        <taxon>Cloeon</taxon>
    </lineage>
</organism>
<keyword evidence="12 16" id="KW-0833">Ubl conjugation pathway</keyword>
<dbReference type="InterPro" id="IPR001841">
    <property type="entry name" value="Znf_RING"/>
</dbReference>
<evidence type="ECO:0000256" key="4">
    <source>
        <dbReference type="ARBA" id="ARBA00007997"/>
    </source>
</evidence>
<evidence type="ECO:0000256" key="11">
    <source>
        <dbReference type="ARBA" id="ARBA00022771"/>
    </source>
</evidence>
<evidence type="ECO:0000256" key="17">
    <source>
        <dbReference type="SAM" id="MobiDB-lite"/>
    </source>
</evidence>
<evidence type="ECO:0000259" key="19">
    <source>
        <dbReference type="PROSITE" id="PS51292"/>
    </source>
</evidence>
<dbReference type="FunFam" id="3.30.40.10:FF:000038">
    <property type="entry name" value="E3 ubiquitin-protein ligase listerin"/>
    <property type="match status" value="1"/>
</dbReference>
<evidence type="ECO:0000256" key="15">
    <source>
        <dbReference type="PROSITE-ProRule" id="PRU00175"/>
    </source>
</evidence>
<dbReference type="Pfam" id="PF13639">
    <property type="entry name" value="zf-RING_2"/>
    <property type="match status" value="1"/>
</dbReference>
<evidence type="ECO:0000256" key="5">
    <source>
        <dbReference type="ARBA" id="ARBA00012483"/>
    </source>
</evidence>
<dbReference type="GO" id="GO:0008270">
    <property type="term" value="F:zinc ion binding"/>
    <property type="evidence" value="ECO:0007669"/>
    <property type="project" value="UniProtKB-KW"/>
</dbReference>
<feature type="region of interest" description="Disordered" evidence="17">
    <location>
        <begin position="1"/>
        <end position="28"/>
    </location>
</feature>
<gene>
    <name evidence="20" type="ORF">CLODIP_2_CD07429</name>
</gene>
<dbReference type="InterPro" id="IPR054476">
    <property type="entry name" value="Ltn1_N"/>
</dbReference>
<evidence type="ECO:0000256" key="8">
    <source>
        <dbReference type="ARBA" id="ARBA00022679"/>
    </source>
</evidence>
<comment type="caution">
    <text evidence="20">The sequence shown here is derived from an EMBL/GenBank/DDBJ whole genome shotgun (WGS) entry which is preliminary data.</text>
</comment>
<feature type="domain" description="RING-type" evidence="18">
    <location>
        <begin position="1641"/>
        <end position="1688"/>
    </location>
</feature>
<keyword evidence="9 16" id="KW-0479">Metal-binding</keyword>
<evidence type="ECO:0000256" key="12">
    <source>
        <dbReference type="ARBA" id="ARBA00022786"/>
    </source>
</evidence>
<dbReference type="GO" id="GO:0061630">
    <property type="term" value="F:ubiquitin protein ligase activity"/>
    <property type="evidence" value="ECO:0007669"/>
    <property type="project" value="UniProtKB-UniRule"/>
</dbReference>
<dbReference type="OrthoDB" id="6108at2759"/>
<dbReference type="CDD" id="cd16491">
    <property type="entry name" value="RING-CH-C4HC3_LTN1"/>
    <property type="match status" value="1"/>
</dbReference>
<dbReference type="InterPro" id="IPR016024">
    <property type="entry name" value="ARM-type_fold"/>
</dbReference>
<dbReference type="GO" id="GO:1990112">
    <property type="term" value="C:RQC complex"/>
    <property type="evidence" value="ECO:0007669"/>
    <property type="project" value="UniProtKB-UniRule"/>
</dbReference>
<comment type="catalytic activity">
    <reaction evidence="1 16">
        <text>S-ubiquitinyl-[E2 ubiquitin-conjugating enzyme]-L-cysteine + [acceptor protein]-L-lysine = [E2 ubiquitin-conjugating enzyme]-L-cysteine + N(6)-ubiquitinyl-[acceptor protein]-L-lysine.</text>
        <dbReference type="EC" id="2.3.2.27"/>
    </reaction>
</comment>
<dbReference type="InterPro" id="IPR039795">
    <property type="entry name" value="LTN1/Rkr1"/>
</dbReference>
<dbReference type="PROSITE" id="PS51292">
    <property type="entry name" value="ZF_RING_CH"/>
    <property type="match status" value="1"/>
</dbReference>
<dbReference type="InterPro" id="IPR054477">
    <property type="entry name" value="LTN1_E3_ligase_6th"/>
</dbReference>
<evidence type="ECO:0000256" key="14">
    <source>
        <dbReference type="ARBA" id="ARBA00032366"/>
    </source>
</evidence>
<evidence type="ECO:0000256" key="6">
    <source>
        <dbReference type="ARBA" id="ARBA00017157"/>
    </source>
</evidence>
<sequence>MGKNNKAQRTKNNARPSSSGRSAQLLETNVSFSTHQAEGFGTPLPSFAGLSNLTLDDGESQSLDPQTQLILKKLNKKDAVTRQKGLQELGEVCVAADEQEIKAILKLWPRMFSSLSTDPDHRVREATFVAHKHVAKKAGRNLAPYLKNLSGPWFVGQFDTFAPASSAAQAAFKDSFPDKKYEDAVKYCQKEILSYISENMLSQTIETVAYEKSLSPDELEARMERVLTSNLKAYNSLLSELPTSQIKDMAEANKAITTSSKFWKLSKHKSPFVRRAWFTAMASILNSADFLLEGQAAQTVPAIFGSLDESDPIVLSSVWDAALSAIISIKDCWSHVNCEKVVFPKLWHVLKEGGYGNSATIFPNMLPLISKVEPKDKNVFTAKFFSNMLIGLGQKSVLQSLSESSAIVTAYIECLRYVINLEDVKESKETLVKQQLLPLLNACILDRKFHLTINALALQLSNLLPAWNSSNLDKPIWEHFGSMLSDFNESSELNHQSFVELVVLLADPSKIKKSRRVIFAGGDDEQIKKVDSEPEEKKSVSYWQPLLRIATCAATYALDAALATKSPEKLVSTLFHLVKAFKSEEFFKTVRPSVFSFYEDIFKLLTEERGDSKEIIKMIFLLFEFLDQDEKYTAYDNFTKIADRSILLCCIEEAVHADKVGEKSVITWLRSASMSDVMLTLAKEVSNMLESTEKQKSTSWTILKLCFSPSTQHDKEIFANFNTVSAIMLIFCEALAVPKTALDDRTTLESYANFIGELMSSLFSQQFKLCENTLQELLLGTFKLCCSSIGLSQAASNSLQNALVNGVMHLKYSSKNLIDMSKKFASVVRHEFSFLNLKPVTCMGKFLETVNCTEAFEVFLNGQPKYQGWQKQLEDACLLNEVVQGVYWPKGNKIPLATSVDCIFDFTVETLLRANLLLEMLNRKATLLNEAYSDLNGEVPIEELETELEFNSVYSDAILKEMTSLIEAFVICDKTVSHYKNNPNCSKTSVDISMLKSVMDTLSVKLPPSFIYKNFAVMFDSLKAGNYTAYWVVVQLCQWDDHLPDQLCDALAEPVAEVLPWRLWLFQWQAILCGKPKVTEQYYKEGNELLEKKDPLCARYFTDFQAFMNHTEEVDKLLDLVIKWSKLEYWKSVFEGDIEEHNQFIAVITFLTRLIEINASKLHHTQWDTVLCSLAGYLQNAKKFVVQQPTNPIHAAKLVALCPLVKNIQFFMKILEKGSGTKTNVSKPDNLLDEWKSLFVPEFYSILMSFYFASMEATIVPLFEQTKMSAVGSCLASVPQDWLVQLAPPKHMVKQHKLISNQEKRVQDLVLLLAPLLHSTDRNLKVTAYHLLKKMLKELVKKDEEYLLSVDTDAVDTKKLACELLEKELAETHEVVKAMLSDFRVGDCCIVQPFTDGHIYTYSYLMIWSLLLDMCKEAKSELRYQLSCWLNNGGYTKTMLEIVFRLMPDYVIQPFHGNADRVVSKEASEMFTHEHSPSYEGTYTSGSIMKMACWIYLKSLLHLPALVRDWWTDLDPQMSGLVERLTASLVSKHVIGIEMKSVLERKESCSELEIKVHPLAREVIATYTVDEVRMELTVTLPVNHPLGPIRVEGNNTIDIAKWKQWVKQLTIFLTHQNGSIWDGLMLWKRNLDNKFQGVEECYICYSILHSSNYQIPKLSCRTCHKKFHSSCLYRWFHTSNNSTCPLCRNLF</sequence>
<keyword evidence="8 16" id="KW-0808">Transferase</keyword>
<evidence type="ECO:0000256" key="3">
    <source>
        <dbReference type="ARBA" id="ARBA00004906"/>
    </source>
</evidence>
<dbReference type="EMBL" id="CADEPI010000214">
    <property type="protein sequence ID" value="CAB3380667.1"/>
    <property type="molecule type" value="Genomic_DNA"/>
</dbReference>
<dbReference type="Gene3D" id="1.25.10.10">
    <property type="entry name" value="Leucine-rich Repeat Variant"/>
    <property type="match status" value="1"/>
</dbReference>
<evidence type="ECO:0000256" key="16">
    <source>
        <dbReference type="RuleBase" id="RU367090"/>
    </source>
</evidence>
<evidence type="ECO:0000259" key="18">
    <source>
        <dbReference type="PROSITE" id="PS50089"/>
    </source>
</evidence>
<keyword evidence="10" id="KW-0677">Repeat</keyword>
<dbReference type="GO" id="GO:1990116">
    <property type="term" value="P:ribosome-associated ubiquitin-dependent protein catabolic process"/>
    <property type="evidence" value="ECO:0007669"/>
    <property type="project" value="UniProtKB-UniRule"/>
</dbReference>
<name>A0A8S1DKI3_9INSE</name>
<dbReference type="GO" id="GO:0043023">
    <property type="term" value="F:ribosomal large subunit binding"/>
    <property type="evidence" value="ECO:0007669"/>
    <property type="project" value="TreeGrafter"/>
</dbReference>